<evidence type="ECO:0000313" key="1">
    <source>
        <dbReference type="EMBL" id="HEB96735.1"/>
    </source>
</evidence>
<proteinExistence type="predicted"/>
<gene>
    <name evidence="1" type="ORF">ENI96_09945</name>
</gene>
<accession>A0A831RPJ0</accession>
<sequence length="162" mass="18422">MNEHDIAKAVEQAIAAFDPKRWEKEIHREYCARSAQFFRHLLTVAPLTCTDHIEAVERAAELGMEVHWCHYRRVADVALQGTVLEGVALARSRRKGGEAKAEKAKSDPERLDWRRRAQGLWAEDPGLSVNRVGEIIHAARGYQEGRYPSVSTIRRAIKDLKP</sequence>
<protein>
    <submittedName>
        <fullName evidence="1">Uncharacterized protein</fullName>
    </submittedName>
</protein>
<dbReference type="EMBL" id="DRKP01000113">
    <property type="protein sequence ID" value="HEB96735.1"/>
    <property type="molecule type" value="Genomic_DNA"/>
</dbReference>
<dbReference type="Proteomes" id="UP000886251">
    <property type="component" value="Unassembled WGS sequence"/>
</dbReference>
<reference evidence="1" key="1">
    <citation type="journal article" date="2020" name="mSystems">
        <title>Genome- and Community-Level Interaction Insights into Carbon Utilization and Element Cycling Functions of Hydrothermarchaeota in Hydrothermal Sediment.</title>
        <authorList>
            <person name="Zhou Z."/>
            <person name="Liu Y."/>
            <person name="Xu W."/>
            <person name="Pan J."/>
            <person name="Luo Z.H."/>
            <person name="Li M."/>
        </authorList>
    </citation>
    <scope>NUCLEOTIDE SEQUENCE [LARGE SCALE GENOMIC DNA]</scope>
    <source>
        <strain evidence="1">HyVt-443</strain>
    </source>
</reference>
<dbReference type="AlphaFoldDB" id="A0A831RPJ0"/>
<evidence type="ECO:0000313" key="2">
    <source>
        <dbReference type="Proteomes" id="UP000886251"/>
    </source>
</evidence>
<comment type="caution">
    <text evidence="1">The sequence shown here is derived from an EMBL/GenBank/DDBJ whole genome shotgun (WGS) entry which is preliminary data.</text>
</comment>
<organism evidence="1 2">
    <name type="scientific">Sedimenticola thiotaurini</name>
    <dbReference type="NCBI Taxonomy" id="1543721"/>
    <lineage>
        <taxon>Bacteria</taxon>
        <taxon>Pseudomonadati</taxon>
        <taxon>Pseudomonadota</taxon>
        <taxon>Gammaproteobacteria</taxon>
        <taxon>Chromatiales</taxon>
        <taxon>Sedimenticolaceae</taxon>
        <taxon>Sedimenticola</taxon>
    </lineage>
</organism>
<name>A0A831RPJ0_9GAMM</name>